<dbReference type="Pfam" id="PF01381">
    <property type="entry name" value="HTH_3"/>
    <property type="match status" value="1"/>
</dbReference>
<accession>A0ABV6N9Z9</accession>
<dbReference type="EMBL" id="JBHLTR010000001">
    <property type="protein sequence ID" value="MFC0557531.1"/>
    <property type="molecule type" value="Genomic_DNA"/>
</dbReference>
<name>A0ABV6N9Z9_9BACI</name>
<dbReference type="PANTHER" id="PTHR46797">
    <property type="entry name" value="HTH-TYPE TRANSCRIPTIONAL REGULATOR"/>
    <property type="match status" value="1"/>
</dbReference>
<evidence type="ECO:0000313" key="3">
    <source>
        <dbReference type="EMBL" id="MFC0557531.1"/>
    </source>
</evidence>
<dbReference type="Gene3D" id="1.10.260.40">
    <property type="entry name" value="lambda repressor-like DNA-binding domains"/>
    <property type="match status" value="1"/>
</dbReference>
<dbReference type="SUPFAM" id="SSF47413">
    <property type="entry name" value="lambda repressor-like DNA-binding domains"/>
    <property type="match status" value="1"/>
</dbReference>
<feature type="domain" description="HTH cro/C1-type" evidence="2">
    <location>
        <begin position="12"/>
        <end position="66"/>
    </location>
</feature>
<reference evidence="3 4" key="1">
    <citation type="submission" date="2024-09" db="EMBL/GenBank/DDBJ databases">
        <authorList>
            <person name="Sun Q."/>
            <person name="Mori K."/>
        </authorList>
    </citation>
    <scope>NUCLEOTIDE SEQUENCE [LARGE SCALE GENOMIC DNA]</scope>
    <source>
        <strain evidence="3 4">NCAIM B.02301</strain>
    </source>
</reference>
<dbReference type="InterPro" id="IPR010982">
    <property type="entry name" value="Lambda_DNA-bd_dom_sf"/>
</dbReference>
<keyword evidence="4" id="KW-1185">Reference proteome</keyword>
<dbReference type="InterPro" id="IPR050807">
    <property type="entry name" value="TransReg_Diox_bact_type"/>
</dbReference>
<evidence type="ECO:0000313" key="4">
    <source>
        <dbReference type="Proteomes" id="UP001589833"/>
    </source>
</evidence>
<evidence type="ECO:0000256" key="1">
    <source>
        <dbReference type="ARBA" id="ARBA00023125"/>
    </source>
</evidence>
<dbReference type="RefSeq" id="WP_273845819.1">
    <property type="nucleotide sequence ID" value="NZ_JAQQWT010000015.1"/>
</dbReference>
<dbReference type="PANTHER" id="PTHR46797:SF25">
    <property type="entry name" value="TRANSCRIPTIONAL REGULATOR"/>
    <property type="match status" value="1"/>
</dbReference>
<dbReference type="InterPro" id="IPR001387">
    <property type="entry name" value="Cro/C1-type_HTH"/>
</dbReference>
<protein>
    <submittedName>
        <fullName evidence="3">Helix-turn-helix domain-containing protein</fullName>
    </submittedName>
</protein>
<proteinExistence type="predicted"/>
<evidence type="ECO:0000259" key="2">
    <source>
        <dbReference type="PROSITE" id="PS50943"/>
    </source>
</evidence>
<comment type="caution">
    <text evidence="3">The sequence shown here is derived from an EMBL/GenBank/DDBJ whole genome shotgun (WGS) entry which is preliminary data.</text>
</comment>
<organism evidence="3 4">
    <name type="scientific">Halalkalibacter alkalisediminis</name>
    <dbReference type="NCBI Taxonomy" id="935616"/>
    <lineage>
        <taxon>Bacteria</taxon>
        <taxon>Bacillati</taxon>
        <taxon>Bacillota</taxon>
        <taxon>Bacilli</taxon>
        <taxon>Bacillales</taxon>
        <taxon>Bacillaceae</taxon>
        <taxon>Halalkalibacter</taxon>
    </lineage>
</organism>
<keyword evidence="1" id="KW-0238">DNA-binding</keyword>
<dbReference type="PROSITE" id="PS50943">
    <property type="entry name" value="HTH_CROC1"/>
    <property type="match status" value="1"/>
</dbReference>
<dbReference type="CDD" id="cd00093">
    <property type="entry name" value="HTH_XRE"/>
    <property type="match status" value="1"/>
</dbReference>
<gene>
    <name evidence="3" type="ORF">ACFFH4_00495</name>
</gene>
<sequence length="117" mass="13719">MTQTLMYIGNQVRRLRKEKKWTLLELAEKSGLTLNYLAQIERGEVNVSIGKLEAILQALETDWSYIFPHIKLENQLQQEILLKVMEMKEEASFRLVLALIRELEDVVETEDYALKSH</sequence>
<dbReference type="Proteomes" id="UP001589833">
    <property type="component" value="Unassembled WGS sequence"/>
</dbReference>
<dbReference type="SMART" id="SM00530">
    <property type="entry name" value="HTH_XRE"/>
    <property type="match status" value="1"/>
</dbReference>